<dbReference type="Proteomes" id="UP000261500">
    <property type="component" value="Unplaced"/>
</dbReference>
<dbReference type="Gene3D" id="3.10.450.10">
    <property type="match status" value="1"/>
</dbReference>
<feature type="domain" description="Cystatin" evidence="3">
    <location>
        <begin position="24"/>
        <end position="135"/>
    </location>
</feature>
<dbReference type="AlphaFoldDB" id="A0A3B3VL12"/>
<evidence type="ECO:0000259" key="3">
    <source>
        <dbReference type="SMART" id="SM00043"/>
    </source>
</evidence>
<dbReference type="GO" id="GO:0004869">
    <property type="term" value="F:cysteine-type endopeptidase inhibitor activity"/>
    <property type="evidence" value="ECO:0007669"/>
    <property type="project" value="InterPro"/>
</dbReference>
<keyword evidence="5" id="KW-1185">Reference proteome</keyword>
<protein>
    <submittedName>
        <fullName evidence="4">Cystatin-like</fullName>
    </submittedName>
</protein>
<evidence type="ECO:0000313" key="4">
    <source>
        <dbReference type="Ensembl" id="ENSPLAP00000026485.1"/>
    </source>
</evidence>
<keyword evidence="2" id="KW-1015">Disulfide bond</keyword>
<dbReference type="PROSITE" id="PS00287">
    <property type="entry name" value="CYSTATIN"/>
    <property type="match status" value="1"/>
</dbReference>
<dbReference type="InterPro" id="IPR018073">
    <property type="entry name" value="Prot_inh_cystat_CS"/>
</dbReference>
<dbReference type="InterPro" id="IPR000010">
    <property type="entry name" value="Cystatin_dom"/>
</dbReference>
<reference evidence="4" key="1">
    <citation type="submission" date="2025-08" db="UniProtKB">
        <authorList>
            <consortium name="Ensembl"/>
        </authorList>
    </citation>
    <scope>IDENTIFICATION</scope>
</reference>
<evidence type="ECO:0000256" key="2">
    <source>
        <dbReference type="ARBA" id="ARBA00023157"/>
    </source>
</evidence>
<dbReference type="SMART" id="SM00043">
    <property type="entry name" value="CY"/>
    <property type="match status" value="1"/>
</dbReference>
<dbReference type="GeneTree" id="ENSGT00940000154755"/>
<reference evidence="4" key="2">
    <citation type="submission" date="2025-09" db="UniProtKB">
        <authorList>
            <consortium name="Ensembl"/>
        </authorList>
    </citation>
    <scope>IDENTIFICATION</scope>
</reference>
<dbReference type="SUPFAM" id="SSF54403">
    <property type="entry name" value="Cystatin/monellin"/>
    <property type="match status" value="1"/>
</dbReference>
<comment type="similarity">
    <text evidence="1">Belongs to the cystatin family.</text>
</comment>
<dbReference type="STRING" id="48699.ENSPLAP00000026485"/>
<dbReference type="InterPro" id="IPR046350">
    <property type="entry name" value="Cystatin_sf"/>
</dbReference>
<dbReference type="GO" id="GO:0005615">
    <property type="term" value="C:extracellular space"/>
    <property type="evidence" value="ECO:0007669"/>
    <property type="project" value="TreeGrafter"/>
</dbReference>
<dbReference type="Pfam" id="PF00031">
    <property type="entry name" value="Cystatin"/>
    <property type="match status" value="1"/>
</dbReference>
<proteinExistence type="inferred from homology"/>
<organism evidence="4 5">
    <name type="scientific">Poecilia latipinna</name>
    <name type="common">sailfin molly</name>
    <dbReference type="NCBI Taxonomy" id="48699"/>
    <lineage>
        <taxon>Eukaryota</taxon>
        <taxon>Metazoa</taxon>
        <taxon>Chordata</taxon>
        <taxon>Craniata</taxon>
        <taxon>Vertebrata</taxon>
        <taxon>Euteleostomi</taxon>
        <taxon>Actinopterygii</taxon>
        <taxon>Neopterygii</taxon>
        <taxon>Teleostei</taxon>
        <taxon>Neoteleostei</taxon>
        <taxon>Acanthomorphata</taxon>
        <taxon>Ovalentaria</taxon>
        <taxon>Atherinomorphae</taxon>
        <taxon>Cyprinodontiformes</taxon>
        <taxon>Poeciliidae</taxon>
        <taxon>Poeciliinae</taxon>
        <taxon>Poecilia</taxon>
    </lineage>
</organism>
<evidence type="ECO:0000256" key="1">
    <source>
        <dbReference type="ARBA" id="ARBA00009403"/>
    </source>
</evidence>
<dbReference type="FunFam" id="3.10.450.10:FF:000004">
    <property type="entry name" value="Cystatin C"/>
    <property type="match status" value="1"/>
</dbReference>
<dbReference type="PANTHER" id="PTHR46186:SF12">
    <property type="entry name" value="CYSTATIN C (AMYLOID ANGIOPATHY AND CEREBRAL HEMORRHAGE)-RELATED"/>
    <property type="match status" value="1"/>
</dbReference>
<dbReference type="PANTHER" id="PTHR46186">
    <property type="entry name" value="CYSTATIN"/>
    <property type="match status" value="1"/>
</dbReference>
<dbReference type="GO" id="GO:0031982">
    <property type="term" value="C:vesicle"/>
    <property type="evidence" value="ECO:0007669"/>
    <property type="project" value="TreeGrafter"/>
</dbReference>
<dbReference type="GO" id="GO:0005737">
    <property type="term" value="C:cytoplasm"/>
    <property type="evidence" value="ECO:0007669"/>
    <property type="project" value="TreeGrafter"/>
</dbReference>
<accession>A0A3B3VL12</accession>
<dbReference type="CDD" id="cd00042">
    <property type="entry name" value="CY"/>
    <property type="match status" value="1"/>
</dbReference>
<name>A0A3B3VL12_9TELE</name>
<sequence length="142" mass="15989">MILEPKMWKAIFPFLATLFVGFFCVPGGINKIEDAENDAMFQTALKFAVVQHNNGTNDTVLYQVVKVVSAEVQVVSGLKHIMTVILGRTNCEKEAPADNCGIHKEPGLARHHRCKFEVWSRPWLNDTQLITNECDSVERTTE</sequence>
<evidence type="ECO:0000313" key="5">
    <source>
        <dbReference type="Proteomes" id="UP000261500"/>
    </source>
</evidence>
<dbReference type="Ensembl" id="ENSPLAT00000018585.1">
    <property type="protein sequence ID" value="ENSPLAP00000026485.1"/>
    <property type="gene ID" value="ENSPLAG00000014404.1"/>
</dbReference>